<evidence type="ECO:0008006" key="4">
    <source>
        <dbReference type="Google" id="ProtNLM"/>
    </source>
</evidence>
<name>A0A840TIK7_9BACT</name>
<keyword evidence="1" id="KW-0472">Membrane</keyword>
<evidence type="ECO:0000313" key="2">
    <source>
        <dbReference type="EMBL" id="MBB5282775.1"/>
    </source>
</evidence>
<dbReference type="AlphaFoldDB" id="A0A840TIK7"/>
<dbReference type="InterPro" id="IPR008620">
    <property type="entry name" value="FixH"/>
</dbReference>
<evidence type="ECO:0000256" key="1">
    <source>
        <dbReference type="SAM" id="Phobius"/>
    </source>
</evidence>
<reference evidence="2 3" key="1">
    <citation type="submission" date="2020-08" db="EMBL/GenBank/DDBJ databases">
        <title>Genomic Encyclopedia of Type Strains, Phase IV (KMG-IV): sequencing the most valuable type-strain genomes for metagenomic binning, comparative biology and taxonomic classification.</title>
        <authorList>
            <person name="Goeker M."/>
        </authorList>
    </citation>
    <scope>NUCLEOTIDE SEQUENCE [LARGE SCALE GENOMIC DNA]</scope>
    <source>
        <strain evidence="2 3">DSM 105074</strain>
    </source>
</reference>
<organism evidence="2 3">
    <name type="scientific">Rhabdobacter roseus</name>
    <dbReference type="NCBI Taxonomy" id="1655419"/>
    <lineage>
        <taxon>Bacteria</taxon>
        <taxon>Pseudomonadati</taxon>
        <taxon>Bacteroidota</taxon>
        <taxon>Cytophagia</taxon>
        <taxon>Cytophagales</taxon>
        <taxon>Cytophagaceae</taxon>
        <taxon>Rhabdobacter</taxon>
    </lineage>
</organism>
<gene>
    <name evidence="2" type="ORF">HNQ92_000896</name>
</gene>
<sequence>MKLNWGTGIALLYISFVVGMLTLVTMSTRQKIDLVADNYYEQELGFQKKIDKQERANALSEKLRWEVTQAGILIKYPSALLALPITGNVKLYCPSDNRKDAQFAVQPDASGEQLIPAAKLQPGRYQLQIDWQAGDTTYWNEGTLGLSK</sequence>
<dbReference type="EMBL" id="JACHGF010000001">
    <property type="protein sequence ID" value="MBB5282775.1"/>
    <property type="molecule type" value="Genomic_DNA"/>
</dbReference>
<dbReference type="Proteomes" id="UP000557307">
    <property type="component" value="Unassembled WGS sequence"/>
</dbReference>
<accession>A0A840TIK7</accession>
<dbReference type="Pfam" id="PF05751">
    <property type="entry name" value="FixH"/>
    <property type="match status" value="1"/>
</dbReference>
<protein>
    <recommendedName>
        <fullName evidence="4">FixH family protein</fullName>
    </recommendedName>
</protein>
<proteinExistence type="predicted"/>
<keyword evidence="1" id="KW-1133">Transmembrane helix</keyword>
<keyword evidence="1" id="KW-0812">Transmembrane</keyword>
<evidence type="ECO:0000313" key="3">
    <source>
        <dbReference type="Proteomes" id="UP000557307"/>
    </source>
</evidence>
<keyword evidence="3" id="KW-1185">Reference proteome</keyword>
<feature type="transmembrane region" description="Helical" evidence="1">
    <location>
        <begin position="6"/>
        <end position="24"/>
    </location>
</feature>
<comment type="caution">
    <text evidence="2">The sequence shown here is derived from an EMBL/GenBank/DDBJ whole genome shotgun (WGS) entry which is preliminary data.</text>
</comment>
<dbReference type="RefSeq" id="WP_184171469.1">
    <property type="nucleotide sequence ID" value="NZ_JACHGF010000001.1"/>
</dbReference>